<evidence type="ECO:0000313" key="2">
    <source>
        <dbReference type="EMBL" id="TCC53461.1"/>
    </source>
</evidence>
<gene>
    <name evidence="2" type="ORF">E0H75_07155</name>
</gene>
<protein>
    <recommendedName>
        <fullName evidence="1">ScoMcrA-like N-terminal head domain-containing protein</fullName>
    </recommendedName>
</protein>
<accession>A0A4R0K0N0</accession>
<dbReference type="OrthoDB" id="9802640at2"/>
<proteinExistence type="predicted"/>
<dbReference type="InterPro" id="IPR058807">
    <property type="entry name" value="ScoMcrA_N"/>
</dbReference>
<dbReference type="AlphaFoldDB" id="A0A4R0K0N0"/>
<dbReference type="RefSeq" id="WP_131512381.1">
    <property type="nucleotide sequence ID" value="NZ_SJKD01000001.1"/>
</dbReference>
<sequence length="99" mass="10942">MGFWDPDTHSDVVRAMGEYDRAGQGRILSEHGFGRAWTYVLLHDSKSYDSKAVLGVAYKFATGRPLGAHDFNGGLQGAAAVLRSLGFEVRNLRDLRSDR</sequence>
<keyword evidence="3" id="KW-1185">Reference proteome</keyword>
<evidence type="ECO:0000259" key="1">
    <source>
        <dbReference type="Pfam" id="PF26345"/>
    </source>
</evidence>
<feature type="domain" description="ScoMcrA-like N-terminal head" evidence="1">
    <location>
        <begin position="8"/>
        <end position="90"/>
    </location>
</feature>
<dbReference type="EMBL" id="SJKD01000001">
    <property type="protein sequence ID" value="TCC53461.1"/>
    <property type="molecule type" value="Genomic_DNA"/>
</dbReference>
<evidence type="ECO:0000313" key="3">
    <source>
        <dbReference type="Proteomes" id="UP000293342"/>
    </source>
</evidence>
<name>A0A4R0K0N0_9ACTN</name>
<dbReference type="Pfam" id="PF26345">
    <property type="entry name" value="ScoMcrA_N"/>
    <property type="match status" value="1"/>
</dbReference>
<organism evidence="2 3">
    <name type="scientific">Kribbella capetownensis</name>
    <dbReference type="NCBI Taxonomy" id="1572659"/>
    <lineage>
        <taxon>Bacteria</taxon>
        <taxon>Bacillati</taxon>
        <taxon>Actinomycetota</taxon>
        <taxon>Actinomycetes</taxon>
        <taxon>Propionibacteriales</taxon>
        <taxon>Kribbellaceae</taxon>
        <taxon>Kribbella</taxon>
    </lineage>
</organism>
<dbReference type="Proteomes" id="UP000293342">
    <property type="component" value="Unassembled WGS sequence"/>
</dbReference>
<reference evidence="2 3" key="1">
    <citation type="submission" date="2019-02" db="EMBL/GenBank/DDBJ databases">
        <title>Kribbella capetownensis sp. nov. and Kribbella speibonae sp. nov., isolated from soil.</title>
        <authorList>
            <person name="Curtis S.M."/>
            <person name="Norton I."/>
            <person name="Everest G.J."/>
            <person name="Meyers P.R."/>
        </authorList>
    </citation>
    <scope>NUCLEOTIDE SEQUENCE [LARGE SCALE GENOMIC DNA]</scope>
    <source>
        <strain evidence="2 3">YM53</strain>
    </source>
</reference>
<comment type="caution">
    <text evidence="2">The sequence shown here is derived from an EMBL/GenBank/DDBJ whole genome shotgun (WGS) entry which is preliminary data.</text>
</comment>